<feature type="compositionally biased region" description="Pro residues" evidence="1">
    <location>
        <begin position="135"/>
        <end position="149"/>
    </location>
</feature>
<keyword evidence="4" id="KW-1185">Reference proteome</keyword>
<evidence type="ECO:0000256" key="2">
    <source>
        <dbReference type="SAM" id="Phobius"/>
    </source>
</evidence>
<evidence type="ECO:0000256" key="1">
    <source>
        <dbReference type="SAM" id="MobiDB-lite"/>
    </source>
</evidence>
<feature type="region of interest" description="Disordered" evidence="1">
    <location>
        <begin position="27"/>
        <end position="76"/>
    </location>
</feature>
<feature type="compositionally biased region" description="Polar residues" evidence="1">
    <location>
        <begin position="304"/>
        <end position="315"/>
    </location>
</feature>
<keyword evidence="2" id="KW-0472">Membrane</keyword>
<keyword evidence="2" id="KW-1133">Transmembrane helix</keyword>
<evidence type="ECO:0000313" key="3">
    <source>
        <dbReference type="EMBL" id="TBU62196.1"/>
    </source>
</evidence>
<evidence type="ECO:0000313" key="4">
    <source>
        <dbReference type="Proteomes" id="UP000292082"/>
    </source>
</evidence>
<dbReference type="EMBL" id="ML145095">
    <property type="protein sequence ID" value="TBU62196.1"/>
    <property type="molecule type" value="Genomic_DNA"/>
</dbReference>
<feature type="compositionally biased region" description="Low complexity" evidence="1">
    <location>
        <begin position="30"/>
        <end position="76"/>
    </location>
</feature>
<sequence length="315" mass="32896">MSHHRNARDVLFGPFFPSILDPLSTGQHNLTPLSHTPTKTSHSSSPSSTTTLHTSSRSSTTGTQGDTSSQLHATSSSASPIPTAVVAIPAGIPVPSTSVDIFTLSQDVTILNTITENITSVTAESSSSSSASIPSFPPAPSPTPTPPPQVSVQPLSSALSHGAVGGIVACLLSLVFLALAALLWHRRKRASAVHVVQADDMRSIEGPRSSPPSTFVTVDDKRGIQGDTSSFPSVSLNRGARPSGTLDGLVASALVLAHQMPVREVDARSVHVSEYWDDRHSDIGGTSGPLPPAYEDVPPRRPFPSSQTNGLRTSE</sequence>
<accession>A0A4Q9Q5I2</accession>
<organism evidence="3 4">
    <name type="scientific">Dichomitus squalens</name>
    <dbReference type="NCBI Taxonomy" id="114155"/>
    <lineage>
        <taxon>Eukaryota</taxon>
        <taxon>Fungi</taxon>
        <taxon>Dikarya</taxon>
        <taxon>Basidiomycota</taxon>
        <taxon>Agaricomycotina</taxon>
        <taxon>Agaricomycetes</taxon>
        <taxon>Polyporales</taxon>
        <taxon>Polyporaceae</taxon>
        <taxon>Dichomitus</taxon>
    </lineage>
</organism>
<protein>
    <submittedName>
        <fullName evidence="3">Uncharacterized protein</fullName>
    </submittedName>
</protein>
<dbReference type="AlphaFoldDB" id="A0A4Q9Q5I2"/>
<name>A0A4Q9Q5I2_9APHY</name>
<gene>
    <name evidence="3" type="ORF">BD310DRAFT_919797</name>
</gene>
<proteinExistence type="predicted"/>
<keyword evidence="2" id="KW-0812">Transmembrane</keyword>
<feature type="region of interest" description="Disordered" evidence="1">
    <location>
        <begin position="278"/>
        <end position="315"/>
    </location>
</feature>
<feature type="compositionally biased region" description="Low complexity" evidence="1">
    <location>
        <begin position="123"/>
        <end position="134"/>
    </location>
</feature>
<feature type="compositionally biased region" description="Polar residues" evidence="1">
    <location>
        <begin position="226"/>
        <end position="236"/>
    </location>
</feature>
<reference evidence="3 4" key="1">
    <citation type="submission" date="2019-01" db="EMBL/GenBank/DDBJ databases">
        <title>Draft genome sequences of three monokaryotic isolates of the white-rot basidiomycete fungus Dichomitus squalens.</title>
        <authorList>
            <consortium name="DOE Joint Genome Institute"/>
            <person name="Lopez S.C."/>
            <person name="Andreopoulos B."/>
            <person name="Pangilinan J."/>
            <person name="Lipzen A."/>
            <person name="Riley R."/>
            <person name="Ahrendt S."/>
            <person name="Ng V."/>
            <person name="Barry K."/>
            <person name="Daum C."/>
            <person name="Grigoriev I.V."/>
            <person name="Hilden K.S."/>
            <person name="Makela M.R."/>
            <person name="de Vries R.P."/>
        </authorList>
    </citation>
    <scope>NUCLEOTIDE SEQUENCE [LARGE SCALE GENOMIC DNA]</scope>
    <source>
        <strain evidence="3 4">CBS 464.89</strain>
    </source>
</reference>
<feature type="region of interest" description="Disordered" evidence="1">
    <location>
        <begin position="123"/>
        <end position="154"/>
    </location>
</feature>
<feature type="transmembrane region" description="Helical" evidence="2">
    <location>
        <begin position="163"/>
        <end position="184"/>
    </location>
</feature>
<dbReference type="Proteomes" id="UP000292082">
    <property type="component" value="Unassembled WGS sequence"/>
</dbReference>
<feature type="region of interest" description="Disordered" evidence="1">
    <location>
        <begin position="203"/>
        <end position="236"/>
    </location>
</feature>